<keyword evidence="3" id="KW-0862">Zinc</keyword>
<dbReference type="OrthoDB" id="30343at2759"/>
<organism evidence="6 7">
    <name type="scientific">Chironomus riparius</name>
    <dbReference type="NCBI Taxonomy" id="315576"/>
    <lineage>
        <taxon>Eukaryota</taxon>
        <taxon>Metazoa</taxon>
        <taxon>Ecdysozoa</taxon>
        <taxon>Arthropoda</taxon>
        <taxon>Hexapoda</taxon>
        <taxon>Insecta</taxon>
        <taxon>Pterygota</taxon>
        <taxon>Neoptera</taxon>
        <taxon>Endopterygota</taxon>
        <taxon>Diptera</taxon>
        <taxon>Nematocera</taxon>
        <taxon>Chironomoidea</taxon>
        <taxon>Chironomidae</taxon>
        <taxon>Chironominae</taxon>
        <taxon>Chironomus</taxon>
    </lineage>
</organism>
<keyword evidence="4" id="KW-0539">Nucleus</keyword>
<evidence type="ECO:0000256" key="3">
    <source>
        <dbReference type="ARBA" id="ARBA00022833"/>
    </source>
</evidence>
<proteinExistence type="predicted"/>
<dbReference type="InterPro" id="IPR040107">
    <property type="entry name" value="Snu23"/>
</dbReference>
<feature type="compositionally biased region" description="Basic and acidic residues" evidence="5">
    <location>
        <begin position="1"/>
        <end position="10"/>
    </location>
</feature>
<feature type="compositionally biased region" description="Basic residues" evidence="5">
    <location>
        <begin position="11"/>
        <end position="20"/>
    </location>
</feature>
<evidence type="ECO:0000313" key="7">
    <source>
        <dbReference type="Proteomes" id="UP001153620"/>
    </source>
</evidence>
<dbReference type="InterPro" id="IPR036236">
    <property type="entry name" value="Znf_C2H2_sf"/>
</dbReference>
<feature type="compositionally biased region" description="Polar residues" evidence="5">
    <location>
        <begin position="95"/>
        <end position="106"/>
    </location>
</feature>
<feature type="region of interest" description="Disordered" evidence="5">
    <location>
        <begin position="1"/>
        <end position="20"/>
    </location>
</feature>
<keyword evidence="7" id="KW-1185">Reference proteome</keyword>
<dbReference type="EMBL" id="OU895877">
    <property type="protein sequence ID" value="CAG9798625.1"/>
    <property type="molecule type" value="Genomic_DNA"/>
</dbReference>
<dbReference type="GO" id="GO:0008270">
    <property type="term" value="F:zinc ion binding"/>
    <property type="evidence" value="ECO:0007669"/>
    <property type="project" value="UniProtKB-KW"/>
</dbReference>
<dbReference type="SUPFAM" id="SSF57667">
    <property type="entry name" value="beta-beta-alpha zinc fingers"/>
    <property type="match status" value="1"/>
</dbReference>
<sequence>MAKKEMEVKRKKEKQHPIKGTKRLNLDLKEKLKVGKVNIVNPKNYRNEFYCSICDVLKHDSLGYQSHMTSKAHMKSIGKDLSVEKSTLAQVRSRLNGNKSEVTTKPRTFVKQKQQVKEEPMSAEQAEIFRAMGFNGFGNKKLQNS</sequence>
<name>A0A9N9RIF7_9DIPT</name>
<gene>
    <name evidence="6" type="ORF">CHIRRI_LOCUS1607</name>
</gene>
<evidence type="ECO:0008006" key="8">
    <source>
        <dbReference type="Google" id="ProtNLM"/>
    </source>
</evidence>
<evidence type="ECO:0000256" key="1">
    <source>
        <dbReference type="ARBA" id="ARBA00022723"/>
    </source>
</evidence>
<reference evidence="6" key="1">
    <citation type="submission" date="2022-01" db="EMBL/GenBank/DDBJ databases">
        <authorList>
            <person name="King R."/>
        </authorList>
    </citation>
    <scope>NUCLEOTIDE SEQUENCE</scope>
</reference>
<evidence type="ECO:0000256" key="5">
    <source>
        <dbReference type="SAM" id="MobiDB-lite"/>
    </source>
</evidence>
<feature type="region of interest" description="Disordered" evidence="5">
    <location>
        <begin position="95"/>
        <end position="122"/>
    </location>
</feature>
<dbReference type="GO" id="GO:0000398">
    <property type="term" value="P:mRNA splicing, via spliceosome"/>
    <property type="evidence" value="ECO:0007669"/>
    <property type="project" value="InterPro"/>
</dbReference>
<evidence type="ECO:0000256" key="2">
    <source>
        <dbReference type="ARBA" id="ARBA00022771"/>
    </source>
</evidence>
<reference evidence="6" key="2">
    <citation type="submission" date="2022-10" db="EMBL/GenBank/DDBJ databases">
        <authorList>
            <consortium name="ENA_rothamsted_submissions"/>
            <consortium name="culmorum"/>
            <person name="King R."/>
        </authorList>
    </citation>
    <scope>NUCLEOTIDE SEQUENCE</scope>
</reference>
<dbReference type="Proteomes" id="UP001153620">
    <property type="component" value="Chromosome 1"/>
</dbReference>
<evidence type="ECO:0000313" key="6">
    <source>
        <dbReference type="EMBL" id="CAG9798625.1"/>
    </source>
</evidence>
<protein>
    <recommendedName>
        <fullName evidence="8">U1-type domain-containing protein</fullName>
    </recommendedName>
</protein>
<dbReference type="GO" id="GO:0005681">
    <property type="term" value="C:spliceosomal complex"/>
    <property type="evidence" value="ECO:0007669"/>
    <property type="project" value="InterPro"/>
</dbReference>
<dbReference type="PANTHER" id="PTHR45986:SF1">
    <property type="entry name" value="ZINC FINGER MATRIN-TYPE PROTEIN 2"/>
    <property type="match status" value="1"/>
</dbReference>
<keyword evidence="2" id="KW-0863">Zinc-finger</keyword>
<dbReference type="GO" id="GO:0046540">
    <property type="term" value="C:U4/U6 x U5 tri-snRNP complex"/>
    <property type="evidence" value="ECO:0007669"/>
    <property type="project" value="TreeGrafter"/>
</dbReference>
<keyword evidence="1" id="KW-0479">Metal-binding</keyword>
<evidence type="ECO:0000256" key="4">
    <source>
        <dbReference type="ARBA" id="ARBA00023242"/>
    </source>
</evidence>
<accession>A0A9N9RIF7</accession>
<dbReference type="AlphaFoldDB" id="A0A9N9RIF7"/>
<dbReference type="PANTHER" id="PTHR45986">
    <property type="entry name" value="ZINC FINGER MATRIN-TYPE PROTEIN 2"/>
    <property type="match status" value="1"/>
</dbReference>